<evidence type="ECO:0000259" key="3">
    <source>
        <dbReference type="PROSITE" id="PS50901"/>
    </source>
</evidence>
<dbReference type="Proteomes" id="UP000629287">
    <property type="component" value="Unassembled WGS sequence"/>
</dbReference>
<reference evidence="4 5" key="1">
    <citation type="submission" date="2020-10" db="EMBL/GenBank/DDBJ databases">
        <title>Sequencing the genomes of 1000 actinobacteria strains.</title>
        <authorList>
            <person name="Klenk H.-P."/>
        </authorList>
    </citation>
    <scope>NUCLEOTIDE SEQUENCE [LARGE SCALE GENOMIC DNA]</scope>
    <source>
        <strain evidence="4 5">DSM 41803</strain>
    </source>
</reference>
<organism evidence="4 5">
    <name type="scientific">Streptomyces stelliscabiei</name>
    <dbReference type="NCBI Taxonomy" id="146820"/>
    <lineage>
        <taxon>Bacteria</taxon>
        <taxon>Bacillati</taxon>
        <taxon>Actinomycetota</taxon>
        <taxon>Actinomycetes</taxon>
        <taxon>Kitasatosporales</taxon>
        <taxon>Streptomycetaceae</taxon>
        <taxon>Streptomyces</taxon>
    </lineage>
</organism>
<comment type="caution">
    <text evidence="4">The sequence shown here is derived from an EMBL/GenBank/DDBJ whole genome shotgun (WGS) entry which is preliminary data.</text>
</comment>
<dbReference type="GO" id="GO:0003677">
    <property type="term" value="F:DNA binding"/>
    <property type="evidence" value="ECO:0007669"/>
    <property type="project" value="InterPro"/>
</dbReference>
<dbReference type="GO" id="GO:0005524">
    <property type="term" value="F:ATP binding"/>
    <property type="evidence" value="ECO:0007669"/>
    <property type="project" value="UniProtKB-UniRule"/>
</dbReference>
<proteinExistence type="predicted"/>
<gene>
    <name evidence="4" type="ORF">H4687_009231</name>
</gene>
<dbReference type="SUPFAM" id="SSF52540">
    <property type="entry name" value="P-loop containing nucleoside triphosphate hydrolases"/>
    <property type="match status" value="1"/>
</dbReference>
<dbReference type="GeneID" id="86833521"/>
<keyword evidence="5" id="KW-1185">Reference proteome</keyword>
<dbReference type="Gene3D" id="3.40.50.300">
    <property type="entry name" value="P-loop containing nucleotide triphosphate hydrolases"/>
    <property type="match status" value="1"/>
</dbReference>
<evidence type="ECO:0000256" key="1">
    <source>
        <dbReference type="PROSITE-ProRule" id="PRU00289"/>
    </source>
</evidence>
<dbReference type="EMBL" id="JADBGF010000002">
    <property type="protein sequence ID" value="MBE1603002.1"/>
    <property type="molecule type" value="Genomic_DNA"/>
</dbReference>
<feature type="domain" description="FtsK" evidence="3">
    <location>
        <begin position="258"/>
        <end position="448"/>
    </location>
</feature>
<dbReference type="InterPro" id="IPR002789">
    <property type="entry name" value="HerA_central"/>
</dbReference>
<feature type="binding site" evidence="1">
    <location>
        <begin position="276"/>
        <end position="283"/>
    </location>
    <ligand>
        <name>ATP</name>
        <dbReference type="ChEBI" id="CHEBI:30616"/>
    </ligand>
</feature>
<evidence type="ECO:0000256" key="2">
    <source>
        <dbReference type="SAM" id="MobiDB-lite"/>
    </source>
</evidence>
<feature type="region of interest" description="Disordered" evidence="2">
    <location>
        <begin position="491"/>
        <end position="521"/>
    </location>
</feature>
<accession>A0A8I0PF40</accession>
<keyword evidence="1" id="KW-0067">ATP-binding</keyword>
<sequence length="652" mass="71240">MAQTKFDKQVEENAESLMFGIGRVLAGRDLDGVKRTDATFWRPATRVLPKVEGRVPRRSYRAGWQRLSFRLVLGAGVVESGYLLSRDPEATARTFQDLWGNRDVTLATLETGGIGAASAMAVGGVAYGLLTRERRELMREWVVPLHEALTIPLGIAEQTAPRRYLHIPKNFTDDDAQIRVDLPTHLRFSRDVVADLITQKLALEGVTFSWHPAGRKPYVLVKKTRKPPVKAAFKDPLVRELVARAKESAPVIGIGSSNRIVSVDLDADSPHILVNASTGGGKSVTLRCIACQMLHHGSLVFVLDFKRISHPWARGIPGVTYCADIADIHDQLIELGMEGRRRTRVADELGIDADPHAIGPRLLILLEEINATMKQLARYWERIRESGDPKVSPAVDALNEILYMGRQLRMHVLLVAQSATARALGGPEVREQFATRILARYSVNAWRMLAPEVHPAPKSTKHHGRAQVVIGGTARETQVLFFTEAEAREWATTGKAAPDPKRAALPTQLQKPPAPDAQPATSADLLTDAWSTAPAAPEPTQAADRDFLADAWSIEPQAPATDPGGGAADTTTAMSLANSAVVDDDQAVGLRQAHEHHLPEITLAALRFARANDPSFPDPAGKRGAELLYRVGDLKRWARNRPRAASGTTDLG</sequence>
<dbReference type="InterPro" id="IPR027417">
    <property type="entry name" value="P-loop_NTPase"/>
</dbReference>
<dbReference type="InterPro" id="IPR002543">
    <property type="entry name" value="FtsK_dom"/>
</dbReference>
<dbReference type="AlphaFoldDB" id="A0A8I0PF40"/>
<dbReference type="Pfam" id="PF01935">
    <property type="entry name" value="DUF87"/>
    <property type="match status" value="1"/>
</dbReference>
<protein>
    <recommendedName>
        <fullName evidence="3">FtsK domain-containing protein</fullName>
    </recommendedName>
</protein>
<dbReference type="RefSeq" id="WP_046916115.1">
    <property type="nucleotide sequence ID" value="NZ_JADBGF010000002.1"/>
</dbReference>
<evidence type="ECO:0000313" key="5">
    <source>
        <dbReference type="Proteomes" id="UP000629287"/>
    </source>
</evidence>
<name>A0A8I0PF40_9ACTN</name>
<dbReference type="PROSITE" id="PS50901">
    <property type="entry name" value="FTSK"/>
    <property type="match status" value="1"/>
</dbReference>
<keyword evidence="1" id="KW-0547">Nucleotide-binding</keyword>
<evidence type="ECO:0000313" key="4">
    <source>
        <dbReference type="EMBL" id="MBE1603002.1"/>
    </source>
</evidence>